<accession>A0AAX1PPQ9</accession>
<proteinExistence type="predicted"/>
<sequence>MPPVLARHADKIDLTIIALVGKPPYRTNVRMTGFLCDIVPSVTPISQQTC</sequence>
<dbReference type="EMBL" id="QLLM01000001">
    <property type="protein sequence ID" value="RAJ09620.1"/>
    <property type="molecule type" value="Genomic_DNA"/>
</dbReference>
<evidence type="ECO:0000313" key="2">
    <source>
        <dbReference type="Proteomes" id="UP000249422"/>
    </source>
</evidence>
<dbReference type="AlphaFoldDB" id="A0AAX1PPQ9"/>
<comment type="caution">
    <text evidence="1">The sequence shown here is derived from an EMBL/GenBank/DDBJ whole genome shotgun (WGS) entry which is preliminary data.</text>
</comment>
<dbReference type="Proteomes" id="UP000249422">
    <property type="component" value="Unassembled WGS sequence"/>
</dbReference>
<reference evidence="1 2" key="1">
    <citation type="submission" date="2018-06" db="EMBL/GenBank/DDBJ databases">
        <title>Freshwater and sediment microbial communities from various areas in North America, analyzing microbe dynamics in response to fracking.</title>
        <authorList>
            <person name="Lamendella R."/>
        </authorList>
    </citation>
    <scope>NUCLEOTIDE SEQUENCE [LARGE SCALE GENOMIC DNA]</scope>
    <source>
        <strain evidence="1 2">17</strain>
    </source>
</reference>
<gene>
    <name evidence="1" type="ORF">DEU50_101354</name>
</gene>
<protein>
    <submittedName>
        <fullName evidence="1">Uncharacterized protein</fullName>
    </submittedName>
</protein>
<evidence type="ECO:0000313" key="1">
    <source>
        <dbReference type="EMBL" id="RAJ09620.1"/>
    </source>
</evidence>
<name>A0AAX1PPQ9_AERSA</name>
<organism evidence="1 2">
    <name type="scientific">Aeromonas salmonicida</name>
    <dbReference type="NCBI Taxonomy" id="645"/>
    <lineage>
        <taxon>Bacteria</taxon>
        <taxon>Pseudomonadati</taxon>
        <taxon>Pseudomonadota</taxon>
        <taxon>Gammaproteobacteria</taxon>
        <taxon>Aeromonadales</taxon>
        <taxon>Aeromonadaceae</taxon>
        <taxon>Aeromonas</taxon>
    </lineage>
</organism>